<keyword evidence="2" id="KW-1185">Reference proteome</keyword>
<comment type="caution">
    <text evidence="1">The sequence shown here is derived from an EMBL/GenBank/DDBJ whole genome shotgun (WGS) entry which is preliminary data.</text>
</comment>
<sequence>MSYAYEQAPARAGELGKGNLASAKTSAEMVSGGALKAGLFVALNAAGGVKALAAKTDVIAGVVLASRIQDEWNEGELVDVMHIAPADAIWVIVAEGETVARGDKVYAIAVENGNKKSGTIQGKADATNAIATDYNVIDVKGQLALITKL</sequence>
<reference evidence="1 2" key="1">
    <citation type="submission" date="2017-10" db="EMBL/GenBank/DDBJ databases">
        <title>Draft genome sequences of Aggregatibacter actinomycetemcomitans strains 310a and 310b.</title>
        <authorList>
            <person name="May A.C."/>
            <person name="Ohta H."/>
            <person name="Maeda H."/>
            <person name="Kokeguchi S."/>
            <person name="Cugini C."/>
        </authorList>
    </citation>
    <scope>NUCLEOTIDE SEQUENCE [LARGE SCALE GENOMIC DNA]</scope>
    <source>
        <strain evidence="1 2">310b</strain>
    </source>
</reference>
<evidence type="ECO:0000313" key="1">
    <source>
        <dbReference type="EMBL" id="PHO20806.1"/>
    </source>
</evidence>
<dbReference type="Pfam" id="PF23982">
    <property type="entry name" value="XM1_gp53_minor_capsid"/>
    <property type="match status" value="1"/>
</dbReference>
<evidence type="ECO:0000313" key="2">
    <source>
        <dbReference type="Proteomes" id="UP000226080"/>
    </source>
</evidence>
<dbReference type="EMBL" id="PCGW01000007">
    <property type="protein sequence ID" value="PHO20806.1"/>
    <property type="molecule type" value="Genomic_DNA"/>
</dbReference>
<dbReference type="Proteomes" id="UP000226080">
    <property type="component" value="Unassembled WGS sequence"/>
</dbReference>
<gene>
    <name evidence="1" type="ORF">CQR80_04750</name>
</gene>
<organism evidence="1 2">
    <name type="scientific">Aggregatibacter actinomycetemcomitans</name>
    <name type="common">Actinobacillus actinomycetemcomitans</name>
    <name type="synonym">Haemophilus actinomycetemcomitans</name>
    <dbReference type="NCBI Taxonomy" id="714"/>
    <lineage>
        <taxon>Bacteria</taxon>
        <taxon>Pseudomonadati</taxon>
        <taxon>Pseudomonadota</taxon>
        <taxon>Gammaproteobacteria</taxon>
        <taxon>Pasteurellales</taxon>
        <taxon>Pasteurellaceae</taxon>
        <taxon>Aggregatibacter</taxon>
    </lineage>
</organism>
<dbReference type="InterPro" id="IPR056914">
    <property type="entry name" value="Gp53-like"/>
</dbReference>
<protein>
    <recommendedName>
        <fullName evidence="3">DUF2190 family protein</fullName>
    </recommendedName>
</protein>
<accession>A0A2G1DR85</accession>
<name>A0A2G1DR85_AGGAC</name>
<proteinExistence type="predicted"/>
<dbReference type="RefSeq" id="WP_099308934.1">
    <property type="nucleotide sequence ID" value="NZ_PCGV01000007.1"/>
</dbReference>
<evidence type="ECO:0008006" key="3">
    <source>
        <dbReference type="Google" id="ProtNLM"/>
    </source>
</evidence>